<evidence type="ECO:0000313" key="2">
    <source>
        <dbReference type="Proteomes" id="UP000065220"/>
    </source>
</evidence>
<dbReference type="Gene3D" id="3.40.720.10">
    <property type="entry name" value="Alkaline Phosphatase, subunit A"/>
    <property type="match status" value="1"/>
</dbReference>
<keyword evidence="2" id="KW-1185">Reference proteome</keyword>
<name>A0A120KLL1_ACTRD</name>
<protein>
    <submittedName>
        <fullName evidence="1">Phosphodiesterase</fullName>
    </submittedName>
</protein>
<sequence>MEPADAPSLRKVLGAAAVSAGLRLGEPDRPGVLTDAEARTAAGAWGILDRARAERGAARGGGTVVVLVDGLGLELLRERRGHAPTLRSWLTDAEPFGSGLLGAPSGPGPAARTCVPSTTAAALTTLGTGALPGVTGMVGYSVRNPLLPSPAAGDVPRAEDNLCLITWEGRAPEPRAWQDVPTVFQRLEPDPALTRDATGQSAPLALSIGPARFSGSGLTEAGLRGTQHLGADRLEDRPGLAVSALRRGTPLVYLYVGELDHAGHGHGWTSQEWLREFERLDAAMAELVRRVPRGTRIVLTADHGMVDTDAEHRVTVTDHPDLMAHVAGIAGEPRMSQLYVPGGDADLAQQVAERWREHLGEKAAWVGTRTEAETLLGPVSPRAATVLGDVLVAMAGTWVVVDPRVHSESAIAMPGVHGSITPAETTVPLLLASA</sequence>
<dbReference type="InterPro" id="IPR002591">
    <property type="entry name" value="Phosphodiest/P_Trfase"/>
</dbReference>
<dbReference type="AlphaFoldDB" id="A0A120KLL1"/>
<dbReference type="KEGG" id="ard:AXF14_11495"/>
<dbReference type="Proteomes" id="UP000065220">
    <property type="component" value="Chromosome"/>
</dbReference>
<accession>A0A120KLL1</accession>
<dbReference type="Pfam" id="PF01663">
    <property type="entry name" value="Phosphodiest"/>
    <property type="match status" value="1"/>
</dbReference>
<organism evidence="1 2">
    <name type="scientific">Actinomyces radicidentis</name>
    <dbReference type="NCBI Taxonomy" id="111015"/>
    <lineage>
        <taxon>Bacteria</taxon>
        <taxon>Bacillati</taxon>
        <taxon>Actinomycetota</taxon>
        <taxon>Actinomycetes</taxon>
        <taxon>Actinomycetales</taxon>
        <taxon>Actinomycetaceae</taxon>
        <taxon>Actinomyces</taxon>
    </lineage>
</organism>
<gene>
    <name evidence="1" type="ORF">AXF14_11495</name>
</gene>
<dbReference type="EMBL" id="CP014228">
    <property type="protein sequence ID" value="AMD88594.1"/>
    <property type="molecule type" value="Genomic_DNA"/>
</dbReference>
<dbReference type="SUPFAM" id="SSF53649">
    <property type="entry name" value="Alkaline phosphatase-like"/>
    <property type="match status" value="1"/>
</dbReference>
<evidence type="ECO:0000313" key="1">
    <source>
        <dbReference type="EMBL" id="AMD88594.1"/>
    </source>
</evidence>
<proteinExistence type="predicted"/>
<dbReference type="InterPro" id="IPR017850">
    <property type="entry name" value="Alkaline_phosphatase_core_sf"/>
</dbReference>
<dbReference type="OrthoDB" id="9779267at2"/>
<dbReference type="STRING" id="111015.AXF14_11495"/>
<reference evidence="2" key="1">
    <citation type="submission" date="2016-02" db="EMBL/GenBank/DDBJ databases">
        <authorList>
            <person name="Holder M.E."/>
            <person name="Ajami N.J."/>
            <person name="Petrosino J.F."/>
        </authorList>
    </citation>
    <scope>NUCLEOTIDE SEQUENCE [LARGE SCALE GENOMIC DNA]</scope>
    <source>
        <strain evidence="2">CCUG 36733</strain>
    </source>
</reference>